<organism evidence="1 2">
    <name type="scientific">Olivibacter domesticus</name>
    <name type="common">Pseudosphingobacterium domesticum</name>
    <dbReference type="NCBI Taxonomy" id="407022"/>
    <lineage>
        <taxon>Bacteria</taxon>
        <taxon>Pseudomonadati</taxon>
        <taxon>Bacteroidota</taxon>
        <taxon>Sphingobacteriia</taxon>
        <taxon>Sphingobacteriales</taxon>
        <taxon>Sphingobacteriaceae</taxon>
        <taxon>Olivibacter</taxon>
    </lineage>
</organism>
<evidence type="ECO:0000313" key="2">
    <source>
        <dbReference type="Proteomes" id="UP000199421"/>
    </source>
</evidence>
<dbReference type="EMBL" id="FOAF01000012">
    <property type="protein sequence ID" value="SEM41095.1"/>
    <property type="molecule type" value="Genomic_DNA"/>
</dbReference>
<keyword evidence="2" id="KW-1185">Reference proteome</keyword>
<protein>
    <submittedName>
        <fullName evidence="1">Uncharacterized protein</fullName>
    </submittedName>
</protein>
<dbReference type="Proteomes" id="UP000199421">
    <property type="component" value="Unassembled WGS sequence"/>
</dbReference>
<evidence type="ECO:0000313" key="1">
    <source>
        <dbReference type="EMBL" id="SEM41095.1"/>
    </source>
</evidence>
<sequence>MNYQKVKIKKTTIFKFKQLKIKNSLPVQGVSSTDAIIYQPKQEST</sequence>
<dbReference type="AlphaFoldDB" id="A0A1H7Y5A3"/>
<accession>A0A1H7Y5A3</accession>
<proteinExistence type="predicted"/>
<name>A0A1H7Y5A3_OLID1</name>
<gene>
    <name evidence="1" type="ORF">SAMN05661044_05103</name>
</gene>
<reference evidence="2" key="1">
    <citation type="submission" date="2016-10" db="EMBL/GenBank/DDBJ databases">
        <authorList>
            <person name="Varghese N."/>
            <person name="Submissions S."/>
        </authorList>
    </citation>
    <scope>NUCLEOTIDE SEQUENCE [LARGE SCALE GENOMIC DNA]</scope>
    <source>
        <strain evidence="2">DSM 18733</strain>
    </source>
</reference>